<evidence type="ECO:0000313" key="2">
    <source>
        <dbReference type="EMBL" id="KAF6222314.1"/>
    </source>
</evidence>
<dbReference type="GeneID" id="59329816"/>
<protein>
    <submittedName>
        <fullName evidence="2">Uncharacterized protein</fullName>
    </submittedName>
</protein>
<feature type="region of interest" description="Disordered" evidence="1">
    <location>
        <begin position="53"/>
        <end position="158"/>
    </location>
</feature>
<dbReference type="EMBL" id="JACCJB010000012">
    <property type="protein sequence ID" value="KAF6222314.1"/>
    <property type="molecule type" value="Genomic_DNA"/>
</dbReference>
<keyword evidence="3" id="KW-1185">Reference proteome</keyword>
<name>A0A8H6CF40_9LECA</name>
<comment type="caution">
    <text evidence="2">The sequence shown here is derived from an EMBL/GenBank/DDBJ whole genome shotgun (WGS) entry which is preliminary data.</text>
</comment>
<accession>A0A8H6CF40</accession>
<feature type="compositionally biased region" description="Basic and acidic residues" evidence="1">
    <location>
        <begin position="72"/>
        <end position="83"/>
    </location>
</feature>
<sequence length="189" mass="21387">MPLYNKSRINTPWTSAEEARLKDEGTVKKHWYKGDWDDAVAEDKANEVVCKDKFRRRKQRDQPETEGGPPKEAAKIEDTRSGEHVAMQKLSDGDAAPLDHMKGLDQPEAATVPNVEPPSDTSEPKLFEPPRPSRIKVKRTESYTSQQGGDDGRGSETAKLEVLQIAQQTWKDPIIDRDHLSRSKRWLNG</sequence>
<evidence type="ECO:0000256" key="1">
    <source>
        <dbReference type="SAM" id="MobiDB-lite"/>
    </source>
</evidence>
<organism evidence="2 3">
    <name type="scientific">Letharia lupina</name>
    <dbReference type="NCBI Taxonomy" id="560253"/>
    <lineage>
        <taxon>Eukaryota</taxon>
        <taxon>Fungi</taxon>
        <taxon>Dikarya</taxon>
        <taxon>Ascomycota</taxon>
        <taxon>Pezizomycotina</taxon>
        <taxon>Lecanoromycetes</taxon>
        <taxon>OSLEUM clade</taxon>
        <taxon>Lecanoromycetidae</taxon>
        <taxon>Lecanorales</taxon>
        <taxon>Lecanorineae</taxon>
        <taxon>Parmeliaceae</taxon>
        <taxon>Letharia</taxon>
    </lineage>
</organism>
<dbReference type="AlphaFoldDB" id="A0A8H6CF40"/>
<reference evidence="2 3" key="1">
    <citation type="journal article" date="2020" name="Genomics">
        <title>Complete, high-quality genomes from long-read metagenomic sequencing of two wolf lichen thalli reveals enigmatic genome architecture.</title>
        <authorList>
            <person name="McKenzie S.K."/>
            <person name="Walston R.F."/>
            <person name="Allen J.L."/>
        </authorList>
    </citation>
    <scope>NUCLEOTIDE SEQUENCE [LARGE SCALE GENOMIC DNA]</scope>
    <source>
        <strain evidence="2">WasteWater1</strain>
    </source>
</reference>
<gene>
    <name evidence="2" type="ORF">HO133_001400</name>
</gene>
<dbReference type="Proteomes" id="UP000593566">
    <property type="component" value="Unassembled WGS sequence"/>
</dbReference>
<evidence type="ECO:0000313" key="3">
    <source>
        <dbReference type="Proteomes" id="UP000593566"/>
    </source>
</evidence>
<dbReference type="RefSeq" id="XP_037151749.1">
    <property type="nucleotide sequence ID" value="XM_037292330.1"/>
</dbReference>
<proteinExistence type="predicted"/>